<dbReference type="Pfam" id="PF03544">
    <property type="entry name" value="TonB_C"/>
    <property type="match status" value="1"/>
</dbReference>
<keyword evidence="5" id="KW-0997">Cell inner membrane</keyword>
<dbReference type="PROSITE" id="PS52015">
    <property type="entry name" value="TONB_CTD"/>
    <property type="match status" value="1"/>
</dbReference>
<evidence type="ECO:0000313" key="12">
    <source>
        <dbReference type="EMBL" id="MDU0340951.1"/>
    </source>
</evidence>
<sequence length="288" mass="30201">MIAIAPQRRSLAALRWATAALAVASVHGGMAWVALNWRPTEAAAGAPEPAIMIELAAVSVAPEAPQEELPVAPERVEQEQPPEPVKETPPEPPPPEPEPEPEPTPVEQPEIKLPDLPSIPQLDAVLLPPPPDLKPPEKKPPPKKVVEKKEKPKPKVVRRPVEPDHPKAREAAAPEASTPRASAPSAAAQGTASQPSVSNASWRGMLIAHLNRYKRFPGGANPGTVQVAFSIDRGGRVLSSRVVGSSGNAALDEEAAAMIRRASPVPAPPAGVGGGGTISLSVPVRFNR</sequence>
<evidence type="ECO:0000256" key="10">
    <source>
        <dbReference type="SAM" id="MobiDB-lite"/>
    </source>
</evidence>
<proteinExistence type="inferred from homology"/>
<evidence type="ECO:0000256" key="5">
    <source>
        <dbReference type="ARBA" id="ARBA00022519"/>
    </source>
</evidence>
<evidence type="ECO:0000256" key="6">
    <source>
        <dbReference type="ARBA" id="ARBA00022692"/>
    </source>
</evidence>
<keyword evidence="7" id="KW-0653">Protein transport</keyword>
<dbReference type="Gene3D" id="3.30.1150.10">
    <property type="match status" value="1"/>
</dbReference>
<evidence type="ECO:0000256" key="8">
    <source>
        <dbReference type="ARBA" id="ARBA00022989"/>
    </source>
</evidence>
<keyword evidence="4" id="KW-1003">Cell membrane</keyword>
<comment type="subcellular location">
    <subcellularLocation>
        <location evidence="1">Cell inner membrane</location>
        <topology evidence="1">Single-pass membrane protein</topology>
        <orientation evidence="1">Periplasmic side</orientation>
    </subcellularLocation>
</comment>
<evidence type="ECO:0000256" key="9">
    <source>
        <dbReference type="ARBA" id="ARBA00023136"/>
    </source>
</evidence>
<comment type="similarity">
    <text evidence="2">Belongs to the TonB family.</text>
</comment>
<evidence type="ECO:0000256" key="1">
    <source>
        <dbReference type="ARBA" id="ARBA00004383"/>
    </source>
</evidence>
<dbReference type="PANTHER" id="PTHR33446">
    <property type="entry name" value="PROTEIN TONB-RELATED"/>
    <property type="match status" value="1"/>
</dbReference>
<evidence type="ECO:0000256" key="2">
    <source>
        <dbReference type="ARBA" id="ARBA00006555"/>
    </source>
</evidence>
<evidence type="ECO:0000313" key="13">
    <source>
        <dbReference type="Proteomes" id="UP001254257"/>
    </source>
</evidence>
<feature type="compositionally biased region" description="Pro residues" evidence="10">
    <location>
        <begin position="90"/>
        <end position="106"/>
    </location>
</feature>
<reference evidence="12 13" key="1">
    <citation type="submission" date="2023-09" db="EMBL/GenBank/DDBJ databases">
        <title>Whole genome shotgun sequencing (WGS) of Bosea sp. ZW T0_25, isolated from stored onions (Allium cepa).</title>
        <authorList>
            <person name="Stoll D.A."/>
            <person name="Huch M."/>
        </authorList>
    </citation>
    <scope>NUCLEOTIDE SEQUENCE [LARGE SCALE GENOMIC DNA]</scope>
    <source>
        <strain evidence="12 13">ZW T0_25</strain>
    </source>
</reference>
<keyword evidence="13" id="KW-1185">Reference proteome</keyword>
<feature type="compositionally biased region" description="Basic and acidic residues" evidence="10">
    <location>
        <begin position="134"/>
        <end position="150"/>
    </location>
</feature>
<feature type="compositionally biased region" description="Low complexity" evidence="10">
    <location>
        <begin position="173"/>
        <end position="196"/>
    </location>
</feature>
<evidence type="ECO:0000256" key="4">
    <source>
        <dbReference type="ARBA" id="ARBA00022475"/>
    </source>
</evidence>
<dbReference type="SUPFAM" id="SSF74653">
    <property type="entry name" value="TolA/TonB C-terminal domain"/>
    <property type="match status" value="1"/>
</dbReference>
<feature type="compositionally biased region" description="Basic and acidic residues" evidence="10">
    <location>
        <begin position="74"/>
        <end position="89"/>
    </location>
</feature>
<name>A0ABU3S840_9HYPH</name>
<feature type="domain" description="TonB C-terminal" evidence="11">
    <location>
        <begin position="197"/>
        <end position="288"/>
    </location>
</feature>
<feature type="compositionally biased region" description="Basic and acidic residues" evidence="10">
    <location>
        <begin position="159"/>
        <end position="172"/>
    </location>
</feature>
<dbReference type="InterPro" id="IPR051045">
    <property type="entry name" value="TonB-dependent_transducer"/>
</dbReference>
<dbReference type="RefSeq" id="WP_316018792.1">
    <property type="nucleotide sequence ID" value="NZ_JAWDID010000018.1"/>
</dbReference>
<feature type="region of interest" description="Disordered" evidence="10">
    <location>
        <begin position="64"/>
        <end position="198"/>
    </location>
</feature>
<keyword evidence="3" id="KW-0813">Transport</keyword>
<keyword evidence="8" id="KW-1133">Transmembrane helix</keyword>
<dbReference type="Proteomes" id="UP001254257">
    <property type="component" value="Unassembled WGS sequence"/>
</dbReference>
<comment type="caution">
    <text evidence="12">The sequence shown here is derived from an EMBL/GenBank/DDBJ whole genome shotgun (WGS) entry which is preliminary data.</text>
</comment>
<dbReference type="InterPro" id="IPR006260">
    <property type="entry name" value="TonB/TolA_C"/>
</dbReference>
<evidence type="ECO:0000259" key="11">
    <source>
        <dbReference type="PROSITE" id="PS52015"/>
    </source>
</evidence>
<keyword evidence="6" id="KW-0812">Transmembrane</keyword>
<accession>A0ABU3S840</accession>
<dbReference type="EMBL" id="JAWDID010000018">
    <property type="protein sequence ID" value="MDU0340951.1"/>
    <property type="molecule type" value="Genomic_DNA"/>
</dbReference>
<evidence type="ECO:0000256" key="7">
    <source>
        <dbReference type="ARBA" id="ARBA00022927"/>
    </source>
</evidence>
<gene>
    <name evidence="12" type="ORF">RKE40_13705</name>
</gene>
<dbReference type="PANTHER" id="PTHR33446:SF2">
    <property type="entry name" value="PROTEIN TONB"/>
    <property type="match status" value="1"/>
</dbReference>
<evidence type="ECO:0000256" key="3">
    <source>
        <dbReference type="ARBA" id="ARBA00022448"/>
    </source>
</evidence>
<keyword evidence="9" id="KW-0472">Membrane</keyword>
<organism evidence="12 13">
    <name type="scientific">Bosea rubneri</name>
    <dbReference type="NCBI Taxonomy" id="3075434"/>
    <lineage>
        <taxon>Bacteria</taxon>
        <taxon>Pseudomonadati</taxon>
        <taxon>Pseudomonadota</taxon>
        <taxon>Alphaproteobacteria</taxon>
        <taxon>Hyphomicrobiales</taxon>
        <taxon>Boseaceae</taxon>
        <taxon>Bosea</taxon>
    </lineage>
</organism>
<dbReference type="InterPro" id="IPR037682">
    <property type="entry name" value="TonB_C"/>
</dbReference>
<protein>
    <submittedName>
        <fullName evidence="12">TonB family protein</fullName>
    </submittedName>
</protein>
<dbReference type="NCBIfam" id="TIGR01352">
    <property type="entry name" value="tonB_Cterm"/>
    <property type="match status" value="1"/>
</dbReference>